<evidence type="ECO:0000313" key="2">
    <source>
        <dbReference type="EMBL" id="PPT78259.1"/>
    </source>
</evidence>
<dbReference type="Pfam" id="PF11218">
    <property type="entry name" value="DUF3011"/>
    <property type="match status" value="1"/>
</dbReference>
<organism evidence="2 3">
    <name type="scientific">Xanthomonas arboricola pv. populi</name>
    <dbReference type="NCBI Taxonomy" id="487823"/>
    <lineage>
        <taxon>Bacteria</taxon>
        <taxon>Pseudomonadati</taxon>
        <taxon>Pseudomonadota</taxon>
        <taxon>Gammaproteobacteria</taxon>
        <taxon>Lysobacterales</taxon>
        <taxon>Lysobacteraceae</taxon>
        <taxon>Xanthomonas</taxon>
    </lineage>
</organism>
<evidence type="ECO:0000313" key="3">
    <source>
        <dbReference type="Proteomes" id="UP000238270"/>
    </source>
</evidence>
<accession>A0A2S6Z8T7</accession>
<dbReference type="AlphaFoldDB" id="A0A2S6Z8T7"/>
<proteinExistence type="predicted"/>
<evidence type="ECO:0000256" key="1">
    <source>
        <dbReference type="SAM" id="SignalP"/>
    </source>
</evidence>
<gene>
    <name evidence="2" type="ORF">XaplCFBP3122_02935</name>
</gene>
<keyword evidence="1" id="KW-0732">Signal</keyword>
<feature type="signal peptide" evidence="1">
    <location>
        <begin position="1"/>
        <end position="23"/>
    </location>
</feature>
<comment type="caution">
    <text evidence="2">The sequence shown here is derived from an EMBL/GenBank/DDBJ whole genome shotgun (WGS) entry which is preliminary data.</text>
</comment>
<dbReference type="InterPro" id="IPR021381">
    <property type="entry name" value="DUF3011"/>
</dbReference>
<reference evidence="2 3" key="1">
    <citation type="submission" date="2016-08" db="EMBL/GenBank/DDBJ databases">
        <title>Evolution of the type three secretion system and type three effector repertoires in Xanthomonas.</title>
        <authorList>
            <person name="Merda D."/>
            <person name="Briand M."/>
            <person name="Bosis E."/>
            <person name="Rousseau C."/>
            <person name="Portier P."/>
            <person name="Jacques M.-A."/>
            <person name="Fischer-Le Saux M."/>
        </authorList>
    </citation>
    <scope>NUCLEOTIDE SEQUENCE [LARGE SCALE GENOMIC DNA]</scope>
    <source>
        <strain evidence="2 3">CFBP 3122</strain>
    </source>
</reference>
<protein>
    <recommendedName>
        <fullName evidence="4">DUF3011 domain-containing protein</fullName>
    </recommendedName>
</protein>
<dbReference type="RefSeq" id="WP_104596613.1">
    <property type="nucleotide sequence ID" value="NZ_MIGV01000002.1"/>
</dbReference>
<feature type="chain" id="PRO_5015454195" description="DUF3011 domain-containing protein" evidence="1">
    <location>
        <begin position="24"/>
        <end position="228"/>
    </location>
</feature>
<dbReference type="EMBL" id="MIGV01000002">
    <property type="protein sequence ID" value="PPT78259.1"/>
    <property type="molecule type" value="Genomic_DNA"/>
</dbReference>
<dbReference type="Proteomes" id="UP000238270">
    <property type="component" value="Unassembled WGS sequence"/>
</dbReference>
<sequence>MKWLISLCGLWCLPLLMLADASAADRASGVVRCESKEMARVHCAMDTEHGVQLVRQLSETSCIRGSEWGIERDGVWVEQGCRAEFATARALGAPQMRRVVRCDSNGGKVVCPVVLRGAPVRLLRQRSVWPCKEGRSWGARRNEIWVSRGCDGEFEVAAEDGSGFVAMPRMVTCESKKDARRTCGISVERQVRVGRQISKKECVEGQTWGWSRDGVWVNDGCRAEFIVD</sequence>
<name>A0A2S6Z8T7_9XANT</name>
<evidence type="ECO:0008006" key="4">
    <source>
        <dbReference type="Google" id="ProtNLM"/>
    </source>
</evidence>